<evidence type="ECO:0000313" key="2">
    <source>
        <dbReference type="Proteomes" id="UP000269945"/>
    </source>
</evidence>
<dbReference type="EMBL" id="CYRY02007702">
    <property type="protein sequence ID" value="VCW76654.1"/>
    <property type="molecule type" value="Genomic_DNA"/>
</dbReference>
<reference evidence="1 2" key="1">
    <citation type="submission" date="2018-10" db="EMBL/GenBank/DDBJ databases">
        <authorList>
            <person name="Ekblom R."/>
            <person name="Jareborg N."/>
        </authorList>
    </citation>
    <scope>NUCLEOTIDE SEQUENCE [LARGE SCALE GENOMIC DNA]</scope>
    <source>
        <tissue evidence="1">Muscle</tissue>
    </source>
</reference>
<protein>
    <submittedName>
        <fullName evidence="1">Uncharacterized protein</fullName>
    </submittedName>
</protein>
<name>A0A9X9PY07_GULGU</name>
<dbReference type="Proteomes" id="UP000269945">
    <property type="component" value="Unassembled WGS sequence"/>
</dbReference>
<keyword evidence="2" id="KW-1185">Reference proteome</keyword>
<organism evidence="1 2">
    <name type="scientific">Gulo gulo</name>
    <name type="common">Wolverine</name>
    <name type="synonym">Gluton</name>
    <dbReference type="NCBI Taxonomy" id="48420"/>
    <lineage>
        <taxon>Eukaryota</taxon>
        <taxon>Metazoa</taxon>
        <taxon>Chordata</taxon>
        <taxon>Craniata</taxon>
        <taxon>Vertebrata</taxon>
        <taxon>Euteleostomi</taxon>
        <taxon>Mammalia</taxon>
        <taxon>Eutheria</taxon>
        <taxon>Laurasiatheria</taxon>
        <taxon>Carnivora</taxon>
        <taxon>Caniformia</taxon>
        <taxon>Musteloidea</taxon>
        <taxon>Mustelidae</taxon>
        <taxon>Guloninae</taxon>
        <taxon>Gulo</taxon>
    </lineage>
</organism>
<accession>A0A9X9PY07</accession>
<comment type="caution">
    <text evidence="1">The sequence shown here is derived from an EMBL/GenBank/DDBJ whole genome shotgun (WGS) entry which is preliminary data.</text>
</comment>
<gene>
    <name evidence="1" type="ORF">BN2614_LOCUS1</name>
</gene>
<proteinExistence type="predicted"/>
<dbReference type="AlphaFoldDB" id="A0A9X9PY07"/>
<sequence length="46" mass="5201">MSVFRESCRYTGCNVTYLSGLEVRLLLNPKPPGLFSSLVDHEVKLM</sequence>
<evidence type="ECO:0000313" key="1">
    <source>
        <dbReference type="EMBL" id="VCW76654.1"/>
    </source>
</evidence>